<organism evidence="2 3">
    <name type="scientific">Pyrobaculum arsenaticum</name>
    <dbReference type="NCBI Taxonomy" id="121277"/>
    <lineage>
        <taxon>Archaea</taxon>
        <taxon>Thermoproteota</taxon>
        <taxon>Thermoprotei</taxon>
        <taxon>Thermoproteales</taxon>
        <taxon>Thermoproteaceae</taxon>
        <taxon>Pyrobaculum</taxon>
    </lineage>
</organism>
<keyword evidence="3" id="KW-1185">Reference proteome</keyword>
<gene>
    <name evidence="2" type="ORF">HC235_10015</name>
</gene>
<evidence type="ECO:0000313" key="2">
    <source>
        <dbReference type="EMBL" id="NYR16259.1"/>
    </source>
</evidence>
<reference evidence="2 3" key="1">
    <citation type="journal article" date="2020" name="Nat. Commun.">
        <title>The structures of two archaeal type IV pili illuminate evolutionary relationships.</title>
        <authorList>
            <person name="Wang F."/>
            <person name="Baquero D.P."/>
            <person name="Su Z."/>
            <person name="Beltran L.C."/>
            <person name="Prangishvili D."/>
            <person name="Krupovic M."/>
            <person name="Egelman E.H."/>
        </authorList>
    </citation>
    <scope>NUCLEOTIDE SEQUENCE [LARGE SCALE GENOMIC DNA]</scope>
    <source>
        <strain evidence="2 3">2GA</strain>
    </source>
</reference>
<dbReference type="OMA" id="IPELEVW"/>
<dbReference type="GeneID" id="5056071"/>
<accession>A0A7L4PBA5</accession>
<evidence type="ECO:0008006" key="4">
    <source>
        <dbReference type="Google" id="ProtNLM"/>
    </source>
</evidence>
<evidence type="ECO:0000256" key="1">
    <source>
        <dbReference type="SAM" id="MobiDB-lite"/>
    </source>
</evidence>
<dbReference type="Proteomes" id="UP000554766">
    <property type="component" value="Unassembled WGS sequence"/>
</dbReference>
<evidence type="ECO:0000313" key="3">
    <source>
        <dbReference type="Proteomes" id="UP000554766"/>
    </source>
</evidence>
<dbReference type="RefSeq" id="WP_011901276.1">
    <property type="nucleotide sequence ID" value="NZ_JAAVJF010000005.1"/>
</dbReference>
<proteinExistence type="predicted"/>
<feature type="compositionally biased region" description="Basic and acidic residues" evidence="1">
    <location>
        <begin position="1"/>
        <end position="11"/>
    </location>
</feature>
<name>A0A7L4PBA5_9CREN</name>
<sequence length="116" mass="12950">MPEDKEVERGRKLLIPPFLTPQQEKKEQKKAERRVKIRGEDGIDEGVAKIPPDLYEALDKPSEVEVVAPGGSSHERKKIFKAVMSDKIPSGEVHVSPEDLRALGVAENTVVTIRKK</sequence>
<dbReference type="AlphaFoldDB" id="A0A7L4PBA5"/>
<dbReference type="EMBL" id="JAAVJF010000005">
    <property type="protein sequence ID" value="NYR16259.1"/>
    <property type="molecule type" value="Genomic_DNA"/>
</dbReference>
<comment type="caution">
    <text evidence="2">The sequence shown here is derived from an EMBL/GenBank/DDBJ whole genome shotgun (WGS) entry which is preliminary data.</text>
</comment>
<protein>
    <recommendedName>
        <fullName evidence="4">CDC48 N-terminal subdomain domain-containing protein</fullName>
    </recommendedName>
</protein>
<feature type="region of interest" description="Disordered" evidence="1">
    <location>
        <begin position="1"/>
        <end position="34"/>
    </location>
</feature>